<protein>
    <submittedName>
        <fullName evidence="1">Uncharacterized protein</fullName>
    </submittedName>
</protein>
<sequence>MTKLAETLCVVTEVPETKLIDETVTLFNWRLYQIIILCKSSERAKFEDLFGWDDRFMLAHVMHDRELNQSQITWIHS</sequence>
<name>K2BW90_9BACT</name>
<accession>K2BW90</accession>
<dbReference type="AlphaFoldDB" id="K2BW90"/>
<dbReference type="EMBL" id="AMFJ01021624">
    <property type="protein sequence ID" value="EKD66529.1"/>
    <property type="molecule type" value="Genomic_DNA"/>
</dbReference>
<comment type="caution">
    <text evidence="1">The sequence shown here is derived from an EMBL/GenBank/DDBJ whole genome shotgun (WGS) entry which is preliminary data.</text>
</comment>
<proteinExistence type="predicted"/>
<gene>
    <name evidence="1" type="ORF">ACD_49C00038G0063</name>
</gene>
<evidence type="ECO:0000313" key="1">
    <source>
        <dbReference type="EMBL" id="EKD66529.1"/>
    </source>
</evidence>
<reference evidence="1" key="1">
    <citation type="journal article" date="2012" name="Science">
        <title>Fermentation, hydrogen, and sulfur metabolism in multiple uncultivated bacterial phyla.</title>
        <authorList>
            <person name="Wrighton K.C."/>
            <person name="Thomas B.C."/>
            <person name="Sharon I."/>
            <person name="Miller C.S."/>
            <person name="Castelle C.J."/>
            <person name="VerBerkmoes N.C."/>
            <person name="Wilkins M.J."/>
            <person name="Hettich R.L."/>
            <person name="Lipton M.S."/>
            <person name="Williams K.H."/>
            <person name="Long P.E."/>
            <person name="Banfield J.F."/>
        </authorList>
    </citation>
    <scope>NUCLEOTIDE SEQUENCE [LARGE SCALE GENOMIC DNA]</scope>
</reference>
<organism evidence="1">
    <name type="scientific">uncultured bacterium</name>
    <name type="common">gcode 4</name>
    <dbReference type="NCBI Taxonomy" id="1234023"/>
    <lineage>
        <taxon>Bacteria</taxon>
        <taxon>environmental samples</taxon>
    </lineage>
</organism>